<dbReference type="AlphaFoldDB" id="A0A061FFY2"/>
<dbReference type="InParanoid" id="A0A061FFY2"/>
<dbReference type="EMBL" id="CM001886">
    <property type="protein sequence ID" value="EOY15617.1"/>
    <property type="molecule type" value="Genomic_DNA"/>
</dbReference>
<sequence length="80" mass="9543">MFGVCCVFAKFNIYRGLVRDKRVNYGFFFLFFTVVQWRKQNEKGADTYCNLNATFKKKILLFQSWFLVQRFCASSPCRLS</sequence>
<evidence type="ECO:0000313" key="1">
    <source>
        <dbReference type="EMBL" id="EOY15617.1"/>
    </source>
</evidence>
<dbReference type="Proteomes" id="UP000026915">
    <property type="component" value="Chromosome 8"/>
</dbReference>
<name>A0A061FFY2_THECC</name>
<keyword evidence="2" id="KW-1185">Reference proteome</keyword>
<evidence type="ECO:0000313" key="2">
    <source>
        <dbReference type="Proteomes" id="UP000026915"/>
    </source>
</evidence>
<dbReference type="HOGENOM" id="CLU_2594642_0_0_1"/>
<proteinExistence type="predicted"/>
<protein>
    <submittedName>
        <fullName evidence="1">Uncharacterized protein</fullName>
    </submittedName>
</protein>
<accession>A0A061FFY2</accession>
<organism evidence="1 2">
    <name type="scientific">Theobroma cacao</name>
    <name type="common">Cacao</name>
    <name type="synonym">Cocoa</name>
    <dbReference type="NCBI Taxonomy" id="3641"/>
    <lineage>
        <taxon>Eukaryota</taxon>
        <taxon>Viridiplantae</taxon>
        <taxon>Streptophyta</taxon>
        <taxon>Embryophyta</taxon>
        <taxon>Tracheophyta</taxon>
        <taxon>Spermatophyta</taxon>
        <taxon>Magnoliopsida</taxon>
        <taxon>eudicotyledons</taxon>
        <taxon>Gunneridae</taxon>
        <taxon>Pentapetalae</taxon>
        <taxon>rosids</taxon>
        <taxon>malvids</taxon>
        <taxon>Malvales</taxon>
        <taxon>Malvaceae</taxon>
        <taxon>Byttnerioideae</taxon>
        <taxon>Theobroma</taxon>
    </lineage>
</organism>
<gene>
    <name evidence="1" type="ORF">TCM_034621</name>
</gene>
<dbReference type="Gramene" id="EOY15617">
    <property type="protein sequence ID" value="EOY15617"/>
    <property type="gene ID" value="TCM_034621"/>
</dbReference>
<reference evidence="1 2" key="1">
    <citation type="journal article" date="2013" name="Genome Biol.">
        <title>The genome sequence of the most widely cultivated cacao type and its use to identify candidate genes regulating pod color.</title>
        <authorList>
            <person name="Motamayor J.C."/>
            <person name="Mockaitis K."/>
            <person name="Schmutz J."/>
            <person name="Haiminen N."/>
            <person name="Iii D.L."/>
            <person name="Cornejo O."/>
            <person name="Findley S.D."/>
            <person name="Zheng P."/>
            <person name="Utro F."/>
            <person name="Royaert S."/>
            <person name="Saski C."/>
            <person name="Jenkins J."/>
            <person name="Podicheti R."/>
            <person name="Zhao M."/>
            <person name="Scheffler B.E."/>
            <person name="Stack J.C."/>
            <person name="Feltus F.A."/>
            <person name="Mustiga G.M."/>
            <person name="Amores F."/>
            <person name="Phillips W."/>
            <person name="Marelli J.P."/>
            <person name="May G.D."/>
            <person name="Shapiro H."/>
            <person name="Ma J."/>
            <person name="Bustamante C.D."/>
            <person name="Schnell R.J."/>
            <person name="Main D."/>
            <person name="Gilbert D."/>
            <person name="Parida L."/>
            <person name="Kuhn D.N."/>
        </authorList>
    </citation>
    <scope>NUCLEOTIDE SEQUENCE [LARGE SCALE GENOMIC DNA]</scope>
    <source>
        <strain evidence="2">cv. Matina 1-6</strain>
    </source>
</reference>